<evidence type="ECO:0000313" key="13">
    <source>
        <dbReference type="EMBL" id="ROP26687.1"/>
    </source>
</evidence>
<comment type="catalytic activity">
    <reaction evidence="7 8">
        <text>uroporphyrinogen III + 4 H(+) = coproporphyrinogen III + 4 CO2</text>
        <dbReference type="Rhea" id="RHEA:19865"/>
        <dbReference type="ChEBI" id="CHEBI:15378"/>
        <dbReference type="ChEBI" id="CHEBI:16526"/>
        <dbReference type="ChEBI" id="CHEBI:57308"/>
        <dbReference type="ChEBI" id="CHEBI:57309"/>
        <dbReference type="EC" id="4.1.1.37"/>
    </reaction>
</comment>
<evidence type="ECO:0000256" key="3">
    <source>
        <dbReference type="ARBA" id="ARBA00012288"/>
    </source>
</evidence>
<dbReference type="GO" id="GO:0006782">
    <property type="term" value="P:protoporphyrinogen IX biosynthetic process"/>
    <property type="evidence" value="ECO:0007669"/>
    <property type="project" value="UniProtKB-UniRule"/>
</dbReference>
<feature type="domain" description="Uroporphyrinogen decarboxylase (URO-D)" evidence="11">
    <location>
        <begin position="47"/>
        <end position="56"/>
    </location>
</feature>
<organism evidence="13 14">
    <name type="scientific">Pseudokineococcus lusitanus</name>
    <dbReference type="NCBI Taxonomy" id="763993"/>
    <lineage>
        <taxon>Bacteria</taxon>
        <taxon>Bacillati</taxon>
        <taxon>Actinomycetota</taxon>
        <taxon>Actinomycetes</taxon>
        <taxon>Kineosporiales</taxon>
        <taxon>Kineosporiaceae</taxon>
        <taxon>Pseudokineococcus</taxon>
    </lineage>
</organism>
<keyword evidence="14" id="KW-1185">Reference proteome</keyword>
<feature type="binding site" evidence="7">
    <location>
        <position position="101"/>
    </location>
    <ligand>
        <name>substrate</name>
    </ligand>
</feature>
<dbReference type="Proteomes" id="UP000276232">
    <property type="component" value="Unassembled WGS sequence"/>
</dbReference>
<dbReference type="PANTHER" id="PTHR21091:SF169">
    <property type="entry name" value="UROPORPHYRINOGEN DECARBOXYLASE"/>
    <property type="match status" value="1"/>
</dbReference>
<dbReference type="GO" id="GO:0005829">
    <property type="term" value="C:cytosol"/>
    <property type="evidence" value="ECO:0007669"/>
    <property type="project" value="TreeGrafter"/>
</dbReference>
<dbReference type="EC" id="4.1.1.37" evidence="3 7"/>
<evidence type="ECO:0000256" key="1">
    <source>
        <dbReference type="ARBA" id="ARBA00004804"/>
    </source>
</evidence>
<evidence type="ECO:0000256" key="9">
    <source>
        <dbReference type="RuleBase" id="RU004169"/>
    </source>
</evidence>
<dbReference type="PROSITE" id="PS00907">
    <property type="entry name" value="UROD_2"/>
    <property type="match status" value="1"/>
</dbReference>
<dbReference type="SUPFAM" id="SSF51726">
    <property type="entry name" value="UROD/MetE-like"/>
    <property type="match status" value="1"/>
</dbReference>
<evidence type="ECO:0000313" key="14">
    <source>
        <dbReference type="Proteomes" id="UP000276232"/>
    </source>
</evidence>
<gene>
    <name evidence="7" type="primary">hemE</name>
    <name evidence="13" type="ORF">EDC03_3324</name>
</gene>
<evidence type="ECO:0000256" key="7">
    <source>
        <dbReference type="HAMAP-Rule" id="MF_00218"/>
    </source>
</evidence>
<evidence type="ECO:0000256" key="4">
    <source>
        <dbReference type="ARBA" id="ARBA00022793"/>
    </source>
</evidence>
<evidence type="ECO:0000259" key="11">
    <source>
        <dbReference type="PROSITE" id="PS00906"/>
    </source>
</evidence>
<evidence type="ECO:0000256" key="5">
    <source>
        <dbReference type="ARBA" id="ARBA00023239"/>
    </source>
</evidence>
<feature type="binding site" evidence="7">
    <location>
        <position position="349"/>
    </location>
    <ligand>
        <name>substrate</name>
    </ligand>
</feature>
<dbReference type="CDD" id="cd00717">
    <property type="entry name" value="URO-D"/>
    <property type="match status" value="1"/>
</dbReference>
<dbReference type="UniPathway" id="UPA00251">
    <property type="reaction ID" value="UER00321"/>
</dbReference>
<feature type="domain" description="Uroporphyrinogen decarboxylase (URO-D)" evidence="12">
    <location>
        <begin position="164"/>
        <end position="180"/>
    </location>
</feature>
<keyword evidence="4 7" id="KW-0210">Decarboxylase</keyword>
<feature type="binding site" evidence="7">
    <location>
        <position position="176"/>
    </location>
    <ligand>
        <name>substrate</name>
    </ligand>
</feature>
<evidence type="ECO:0000259" key="12">
    <source>
        <dbReference type="PROSITE" id="PS00907"/>
    </source>
</evidence>
<dbReference type="GO" id="GO:0004853">
    <property type="term" value="F:uroporphyrinogen decarboxylase activity"/>
    <property type="evidence" value="ECO:0007669"/>
    <property type="project" value="UniProtKB-UniRule"/>
</dbReference>
<proteinExistence type="inferred from homology"/>
<dbReference type="Pfam" id="PF01208">
    <property type="entry name" value="URO-D"/>
    <property type="match status" value="1"/>
</dbReference>
<comment type="caution">
    <text evidence="13">The sequence shown here is derived from an EMBL/GenBank/DDBJ whole genome shotgun (WGS) entry which is preliminary data.</text>
</comment>
<accession>A0A3N1G8Z5</accession>
<dbReference type="InterPro" id="IPR038071">
    <property type="entry name" value="UROD/MetE-like_sf"/>
</dbReference>
<sequence length="377" mass="39607">MTPVTDDRTPATDDRPPVGDPGATPATGPAAGPFAAAAAGRRGRRTPVWFMRQAGRSLPEYREVRAGTAMLEACRTPDLVTEITLQPVRRYGVDAAVLYSDIVVPLAAAGVDLDIVPGTGPVIAEPVRTAAAVDAMPVLDPSAVGYVDEAVRMLVRELGDVPLLGFAGAPFTLASYLVEGGPSKNHEHTKALMYGDPGLWDALMSRLAQLTTTFLRVQVEAGASAVQLFDSWVGALPLADYRRYVLPHSRAVLEGVADLGVPRIHFGTGTGELLGAMAEAGPEVVGVDFRVPLDEAARRTAAGAGRPVALQGNLDPAALFAPWPVVRERVLDVLEAGRAAPGHIFNLGHGVLPTTDPDVLHRVVDLVHEETESGTAA</sequence>
<comment type="similarity">
    <text evidence="2 7 9">Belongs to the uroporphyrinogen decarboxylase family.</text>
</comment>
<dbReference type="Gene3D" id="3.20.20.210">
    <property type="match status" value="1"/>
</dbReference>
<protein>
    <recommendedName>
        <fullName evidence="3 7">Uroporphyrinogen decarboxylase</fullName>
        <shortName evidence="7">UPD</shortName>
        <shortName evidence="7">URO-D</shortName>
        <ecNumber evidence="3 7">4.1.1.37</ecNumber>
    </recommendedName>
</protein>
<comment type="subcellular location">
    <subcellularLocation>
        <location evidence="7">Cytoplasm</location>
    </subcellularLocation>
</comment>
<dbReference type="EMBL" id="RJKN01000011">
    <property type="protein sequence ID" value="ROP26687.1"/>
    <property type="molecule type" value="Genomic_DNA"/>
</dbReference>
<feature type="compositionally biased region" description="Basic and acidic residues" evidence="10">
    <location>
        <begin position="1"/>
        <end position="17"/>
    </location>
</feature>
<comment type="caution">
    <text evidence="7">Lacks conserved residue(s) required for the propagation of feature annotation.</text>
</comment>
<dbReference type="InParanoid" id="A0A3N1G8Z5"/>
<feature type="compositionally biased region" description="Low complexity" evidence="10">
    <location>
        <begin position="21"/>
        <end position="39"/>
    </location>
</feature>
<dbReference type="NCBIfam" id="TIGR01464">
    <property type="entry name" value="hemE"/>
    <property type="match status" value="1"/>
</dbReference>
<dbReference type="HAMAP" id="MF_00218">
    <property type="entry name" value="URO_D"/>
    <property type="match status" value="1"/>
</dbReference>
<keyword evidence="6 7" id="KW-0627">Porphyrin biosynthesis</keyword>
<comment type="function">
    <text evidence="7">Catalyzes the decarboxylation of four acetate groups of uroporphyrinogen-III to yield coproporphyrinogen-III.</text>
</comment>
<evidence type="ECO:0000256" key="8">
    <source>
        <dbReference type="RuleBase" id="RU000554"/>
    </source>
</evidence>
<reference evidence="13 14" key="1">
    <citation type="journal article" date="2015" name="Stand. Genomic Sci.">
        <title>Genomic Encyclopedia of Bacterial and Archaeal Type Strains, Phase III: the genomes of soil and plant-associated and newly described type strains.</title>
        <authorList>
            <person name="Whitman W.B."/>
            <person name="Woyke T."/>
            <person name="Klenk H.P."/>
            <person name="Zhou Y."/>
            <person name="Lilburn T.G."/>
            <person name="Beck B.J."/>
            <person name="De Vos P."/>
            <person name="Vandamme P."/>
            <person name="Eisen J.A."/>
            <person name="Garrity G."/>
            <person name="Hugenholtz P."/>
            <person name="Kyrpides N.C."/>
        </authorList>
    </citation>
    <scope>NUCLEOTIDE SEQUENCE [LARGE SCALE GENOMIC DNA]</scope>
    <source>
        <strain evidence="13 14">CECT 7306</strain>
    </source>
</reference>
<feature type="binding site" evidence="7">
    <location>
        <begin position="52"/>
        <end position="56"/>
    </location>
    <ligand>
        <name>substrate</name>
    </ligand>
</feature>
<dbReference type="InterPro" id="IPR006361">
    <property type="entry name" value="Uroporphyrinogen_deCO2ase_HemE"/>
</dbReference>
<evidence type="ECO:0000256" key="10">
    <source>
        <dbReference type="SAM" id="MobiDB-lite"/>
    </source>
</evidence>
<dbReference type="FunCoup" id="A0A3N1G8Z5">
    <property type="interactions" value="424"/>
</dbReference>
<feature type="region of interest" description="Disordered" evidence="10">
    <location>
        <begin position="1"/>
        <end position="39"/>
    </location>
</feature>
<dbReference type="AlphaFoldDB" id="A0A3N1G8Z5"/>
<name>A0A3N1G8Z5_9ACTN</name>
<feature type="site" description="Transition state stabilizer" evidence="7">
    <location>
        <position position="101"/>
    </location>
</feature>
<keyword evidence="7" id="KW-0963">Cytoplasm</keyword>
<dbReference type="PANTHER" id="PTHR21091">
    <property type="entry name" value="METHYLTETRAHYDROFOLATE:HOMOCYSTEINE METHYLTRANSFERASE RELATED"/>
    <property type="match status" value="1"/>
</dbReference>
<evidence type="ECO:0000256" key="6">
    <source>
        <dbReference type="ARBA" id="ARBA00023244"/>
    </source>
</evidence>
<comment type="subunit">
    <text evidence="7">Homodimer.</text>
</comment>
<feature type="binding site" evidence="7">
    <location>
        <position position="231"/>
    </location>
    <ligand>
        <name>substrate</name>
    </ligand>
</feature>
<keyword evidence="5 7" id="KW-0456">Lyase</keyword>
<dbReference type="InterPro" id="IPR000257">
    <property type="entry name" value="Uroporphyrinogen_deCOase"/>
</dbReference>
<evidence type="ECO:0000256" key="2">
    <source>
        <dbReference type="ARBA" id="ARBA00009935"/>
    </source>
</evidence>
<dbReference type="PROSITE" id="PS00906">
    <property type="entry name" value="UROD_1"/>
    <property type="match status" value="1"/>
</dbReference>
<comment type="pathway">
    <text evidence="1 7 8">Porphyrin-containing compound metabolism; protoporphyrin-IX biosynthesis; coproporphyrinogen-III from 5-aminolevulinate: step 4/4.</text>
</comment>